<keyword evidence="4" id="KW-0804">Transcription</keyword>
<keyword evidence="8" id="KW-1185">Reference proteome</keyword>
<dbReference type="InterPro" id="IPR001005">
    <property type="entry name" value="SANT/Myb"/>
</dbReference>
<keyword evidence="5" id="KW-0539">Nucleus</keyword>
<evidence type="ECO:0000259" key="6">
    <source>
        <dbReference type="PROSITE" id="PS50090"/>
    </source>
</evidence>
<evidence type="ECO:0000256" key="5">
    <source>
        <dbReference type="ARBA" id="ARBA00023242"/>
    </source>
</evidence>
<dbReference type="GO" id="GO:0006338">
    <property type="term" value="P:chromatin remodeling"/>
    <property type="evidence" value="ECO:0007669"/>
    <property type="project" value="InterPro"/>
</dbReference>
<dbReference type="PANTHER" id="PTHR12855">
    <property type="entry name" value="DNA METHYLTRANSFERASE 1-ASSOCIATED PROTEIN 1 FAMILY MEMBER"/>
    <property type="match status" value="1"/>
</dbReference>
<evidence type="ECO:0000256" key="1">
    <source>
        <dbReference type="ARBA" id="ARBA00004123"/>
    </source>
</evidence>
<dbReference type="InterPro" id="IPR032563">
    <property type="entry name" value="DAMP1_SANT-like"/>
</dbReference>
<dbReference type="SUPFAM" id="SSF46689">
    <property type="entry name" value="Homeodomain-like"/>
    <property type="match status" value="1"/>
</dbReference>
<dbReference type="GO" id="GO:0006281">
    <property type="term" value="P:DNA repair"/>
    <property type="evidence" value="ECO:0007669"/>
    <property type="project" value="InterPro"/>
</dbReference>
<dbReference type="Proteomes" id="UP000265520">
    <property type="component" value="Unassembled WGS sequence"/>
</dbReference>
<proteinExistence type="predicted"/>
<protein>
    <submittedName>
        <fullName evidence="7">SWR1-complex protein</fullName>
    </submittedName>
</protein>
<dbReference type="PANTHER" id="PTHR12855:SF10">
    <property type="entry name" value="DNA METHYLTRANSFERASE 1-ASSOCIATED PROTEIN 1"/>
    <property type="match status" value="1"/>
</dbReference>
<dbReference type="Pfam" id="PF16282">
    <property type="entry name" value="SANT_DAMP1_like"/>
    <property type="match status" value="1"/>
</dbReference>
<evidence type="ECO:0000256" key="4">
    <source>
        <dbReference type="ARBA" id="ARBA00023163"/>
    </source>
</evidence>
<comment type="caution">
    <text evidence="7">The sequence shown here is derived from an EMBL/GenBank/DDBJ whole genome shotgun (WGS) entry which is preliminary data.</text>
</comment>
<dbReference type="InterPro" id="IPR009057">
    <property type="entry name" value="Homeodomain-like_sf"/>
</dbReference>
<accession>A0A392N1B8</accession>
<dbReference type="GO" id="GO:0003714">
    <property type="term" value="F:transcription corepressor activity"/>
    <property type="evidence" value="ECO:0007669"/>
    <property type="project" value="TreeGrafter"/>
</dbReference>
<name>A0A392N1B8_9FABA</name>
<dbReference type="AlphaFoldDB" id="A0A392N1B8"/>
<evidence type="ECO:0000313" key="7">
    <source>
        <dbReference type="EMBL" id="MCH92284.1"/>
    </source>
</evidence>
<keyword evidence="3" id="KW-0805">Transcription regulation</keyword>
<organism evidence="7 8">
    <name type="scientific">Trifolium medium</name>
    <dbReference type="NCBI Taxonomy" id="97028"/>
    <lineage>
        <taxon>Eukaryota</taxon>
        <taxon>Viridiplantae</taxon>
        <taxon>Streptophyta</taxon>
        <taxon>Embryophyta</taxon>
        <taxon>Tracheophyta</taxon>
        <taxon>Spermatophyta</taxon>
        <taxon>Magnoliopsida</taxon>
        <taxon>eudicotyledons</taxon>
        <taxon>Gunneridae</taxon>
        <taxon>Pentapetalae</taxon>
        <taxon>rosids</taxon>
        <taxon>fabids</taxon>
        <taxon>Fabales</taxon>
        <taxon>Fabaceae</taxon>
        <taxon>Papilionoideae</taxon>
        <taxon>50 kb inversion clade</taxon>
        <taxon>NPAAA clade</taxon>
        <taxon>Hologalegina</taxon>
        <taxon>IRL clade</taxon>
        <taxon>Trifolieae</taxon>
        <taxon>Trifolium</taxon>
    </lineage>
</organism>
<dbReference type="EMBL" id="LXQA010022353">
    <property type="protein sequence ID" value="MCH92284.1"/>
    <property type="molecule type" value="Genomic_DNA"/>
</dbReference>
<dbReference type="SMART" id="SM00717">
    <property type="entry name" value="SANT"/>
    <property type="match status" value="1"/>
</dbReference>
<reference evidence="7 8" key="1">
    <citation type="journal article" date="2018" name="Front. Plant Sci.">
        <title>Red Clover (Trifolium pratense) and Zigzag Clover (T. medium) - A Picture of Genomic Similarities and Differences.</title>
        <authorList>
            <person name="Dluhosova J."/>
            <person name="Istvanek J."/>
            <person name="Nedelnik J."/>
            <person name="Repkova J."/>
        </authorList>
    </citation>
    <scope>NUCLEOTIDE SEQUENCE [LARGE SCALE GENOMIC DNA]</scope>
    <source>
        <strain evidence="8">cv. 10/8</strain>
        <tissue evidence="7">Leaf</tissue>
    </source>
</reference>
<dbReference type="GO" id="GO:0035267">
    <property type="term" value="C:NuA4 histone acetyltransferase complex"/>
    <property type="evidence" value="ECO:0007669"/>
    <property type="project" value="InterPro"/>
</dbReference>
<dbReference type="GO" id="GO:0000122">
    <property type="term" value="P:negative regulation of transcription by RNA polymerase II"/>
    <property type="evidence" value="ECO:0007669"/>
    <property type="project" value="TreeGrafter"/>
</dbReference>
<evidence type="ECO:0000313" key="8">
    <source>
        <dbReference type="Proteomes" id="UP000265520"/>
    </source>
</evidence>
<comment type="subcellular location">
    <subcellularLocation>
        <location evidence="1">Nucleus</location>
    </subcellularLocation>
</comment>
<dbReference type="Gene3D" id="1.10.10.60">
    <property type="entry name" value="Homeodomain-like"/>
    <property type="match status" value="1"/>
</dbReference>
<sequence>MWTKEETNELFDLCERFDLRFVVIADRFSSSRTVEELKDRYYSVLRAIVHARAASSGDVATHPLIKEPYNVSQEIERKRALSMVLSQTRQHEKRDEEVL</sequence>
<dbReference type="PROSITE" id="PS50090">
    <property type="entry name" value="MYB_LIKE"/>
    <property type="match status" value="1"/>
</dbReference>
<evidence type="ECO:0000256" key="2">
    <source>
        <dbReference type="ARBA" id="ARBA00022853"/>
    </source>
</evidence>
<keyword evidence="2" id="KW-0156">Chromatin regulator</keyword>
<feature type="domain" description="Myb-like" evidence="6">
    <location>
        <begin position="1"/>
        <end position="45"/>
    </location>
</feature>
<dbReference type="GO" id="GO:0000812">
    <property type="term" value="C:Swr1 complex"/>
    <property type="evidence" value="ECO:0007669"/>
    <property type="project" value="TreeGrafter"/>
</dbReference>
<gene>
    <name evidence="7" type="ORF">A2U01_0013221</name>
</gene>
<dbReference type="InterPro" id="IPR027109">
    <property type="entry name" value="Swc4/Dmap1"/>
</dbReference>
<evidence type="ECO:0000256" key="3">
    <source>
        <dbReference type="ARBA" id="ARBA00023015"/>
    </source>
</evidence>